<evidence type="ECO:0000313" key="2">
    <source>
        <dbReference type="EMBL" id="WSD12226.1"/>
    </source>
</evidence>
<dbReference type="PANTHER" id="PTHR43433:SF5">
    <property type="entry name" value="AB HYDROLASE-1 DOMAIN-CONTAINING PROTEIN"/>
    <property type="match status" value="1"/>
</dbReference>
<evidence type="ECO:0000259" key="1">
    <source>
        <dbReference type="Pfam" id="PF00561"/>
    </source>
</evidence>
<name>A0ABZ1H125_STRPH</name>
<reference evidence="2 3" key="1">
    <citation type="submission" date="2022-10" db="EMBL/GenBank/DDBJ databases">
        <title>The complete genomes of actinobacterial strains from the NBC collection.</title>
        <authorList>
            <person name="Joergensen T.S."/>
            <person name="Alvarez Arevalo M."/>
            <person name="Sterndorff E.B."/>
            <person name="Faurdal D."/>
            <person name="Vuksanovic O."/>
            <person name="Mourched A.-S."/>
            <person name="Charusanti P."/>
            <person name="Shaw S."/>
            <person name="Blin K."/>
            <person name="Weber T."/>
        </authorList>
    </citation>
    <scope>NUCLEOTIDE SEQUENCE [LARGE SCALE GENOMIC DNA]</scope>
    <source>
        <strain evidence="2 3">NBC 01752</strain>
    </source>
</reference>
<sequence>MESVSVGGGVRIAYERCGAGRPVALVGGTGMPPVAWELCGLRGVLVDAGFEVVTYAARGVAPSDAPPAPYTIEALAADLAGLLDALQLADVTVIGYSLGSFTTELLARTRPDLVRAAVFLAGAGPMSAVLDAVLQTGTALVSATGHVPPAFTKLQTLLTSLPPEVLRDDEEQVRTWLELLDAQESLWASHEGAAGQFAACDRWARDGHRMSALADIHQPVMVAAFEHDLYFPARSGKAAVEALPRGEFVAIPGAAHAGLLTHPKETTEALLGFLART</sequence>
<dbReference type="InterPro" id="IPR029058">
    <property type="entry name" value="AB_hydrolase_fold"/>
</dbReference>
<dbReference type="SUPFAM" id="SSF53474">
    <property type="entry name" value="alpha/beta-Hydrolases"/>
    <property type="match status" value="1"/>
</dbReference>
<dbReference type="EMBL" id="CP109135">
    <property type="protein sequence ID" value="WSD12226.1"/>
    <property type="molecule type" value="Genomic_DNA"/>
</dbReference>
<dbReference type="GO" id="GO:0016787">
    <property type="term" value="F:hydrolase activity"/>
    <property type="evidence" value="ECO:0007669"/>
    <property type="project" value="UniProtKB-KW"/>
</dbReference>
<feature type="domain" description="AB hydrolase-1" evidence="1">
    <location>
        <begin position="45"/>
        <end position="263"/>
    </location>
</feature>
<evidence type="ECO:0000313" key="3">
    <source>
        <dbReference type="Proteomes" id="UP001340816"/>
    </source>
</evidence>
<dbReference type="Proteomes" id="UP001340816">
    <property type="component" value="Chromosome"/>
</dbReference>
<accession>A0ABZ1H125</accession>
<protein>
    <submittedName>
        <fullName evidence="2">Alpha/beta hydrolase</fullName>
    </submittedName>
</protein>
<dbReference type="Pfam" id="PF00561">
    <property type="entry name" value="Abhydrolase_1"/>
    <property type="match status" value="1"/>
</dbReference>
<keyword evidence="3" id="KW-1185">Reference proteome</keyword>
<dbReference type="Gene3D" id="3.40.50.1820">
    <property type="entry name" value="alpha/beta hydrolase"/>
    <property type="match status" value="1"/>
</dbReference>
<keyword evidence="2" id="KW-0378">Hydrolase</keyword>
<gene>
    <name evidence="2" type="ORF">OHB35_02845</name>
</gene>
<dbReference type="RefSeq" id="WP_326757695.1">
    <property type="nucleotide sequence ID" value="NZ_CP109135.1"/>
</dbReference>
<organism evidence="2 3">
    <name type="scientific">Streptomyces phaeochromogenes</name>
    <dbReference type="NCBI Taxonomy" id="1923"/>
    <lineage>
        <taxon>Bacteria</taxon>
        <taxon>Bacillati</taxon>
        <taxon>Actinomycetota</taxon>
        <taxon>Actinomycetes</taxon>
        <taxon>Kitasatosporales</taxon>
        <taxon>Streptomycetaceae</taxon>
        <taxon>Streptomyces</taxon>
        <taxon>Streptomyces phaeochromogenes group</taxon>
    </lineage>
</organism>
<dbReference type="PANTHER" id="PTHR43433">
    <property type="entry name" value="HYDROLASE, ALPHA/BETA FOLD FAMILY PROTEIN"/>
    <property type="match status" value="1"/>
</dbReference>
<dbReference type="InterPro" id="IPR000073">
    <property type="entry name" value="AB_hydrolase_1"/>
</dbReference>
<proteinExistence type="predicted"/>
<dbReference type="InterPro" id="IPR050471">
    <property type="entry name" value="AB_hydrolase"/>
</dbReference>